<dbReference type="InterPro" id="IPR002078">
    <property type="entry name" value="Sigma_54_int"/>
</dbReference>
<keyword evidence="3" id="KW-0902">Two-component regulatory system</keyword>
<dbReference type="EMBL" id="JAVIIW010000030">
    <property type="protein sequence ID" value="MDX8481280.1"/>
    <property type="molecule type" value="Genomic_DNA"/>
</dbReference>
<dbReference type="Gene3D" id="3.40.50.300">
    <property type="entry name" value="P-loop containing nucleotide triphosphate hydrolases"/>
    <property type="match status" value="1"/>
</dbReference>
<dbReference type="PROSITE" id="PS50045">
    <property type="entry name" value="SIGMA54_INTERACT_4"/>
    <property type="match status" value="1"/>
</dbReference>
<dbReference type="InterPro" id="IPR025662">
    <property type="entry name" value="Sigma_54_int_dom_ATP-bd_1"/>
</dbReference>
<dbReference type="InterPro" id="IPR029016">
    <property type="entry name" value="GAF-like_dom_sf"/>
</dbReference>
<dbReference type="InterPro" id="IPR003593">
    <property type="entry name" value="AAA+_ATPase"/>
</dbReference>
<dbReference type="PROSITE" id="PS00675">
    <property type="entry name" value="SIGMA54_INTERACT_1"/>
    <property type="match status" value="1"/>
</dbReference>
<evidence type="ECO:0000256" key="3">
    <source>
        <dbReference type="ARBA" id="ARBA00023012"/>
    </source>
</evidence>
<dbReference type="PANTHER" id="PTHR32071:SF77">
    <property type="entry name" value="TRANSCRIPTIONAL REGULATORY PROTEIN"/>
    <property type="match status" value="1"/>
</dbReference>
<dbReference type="PROSITE" id="PS00688">
    <property type="entry name" value="SIGMA54_INTERACT_3"/>
    <property type="match status" value="1"/>
</dbReference>
<evidence type="ECO:0000256" key="2">
    <source>
        <dbReference type="ARBA" id="ARBA00022840"/>
    </source>
</evidence>
<dbReference type="InterPro" id="IPR058031">
    <property type="entry name" value="AAA_lid_NorR"/>
</dbReference>
<keyword evidence="4" id="KW-0805">Transcription regulation</keyword>
<dbReference type="CDD" id="cd00009">
    <property type="entry name" value="AAA"/>
    <property type="match status" value="1"/>
</dbReference>
<accession>A0ABU4Y5E1</accession>
<dbReference type="Gene3D" id="1.10.8.60">
    <property type="match status" value="1"/>
</dbReference>
<feature type="domain" description="Sigma-54 factor interaction" evidence="6">
    <location>
        <begin position="331"/>
        <end position="558"/>
    </location>
</feature>
<evidence type="ECO:0000313" key="7">
    <source>
        <dbReference type="EMBL" id="MDX8481280.1"/>
    </source>
</evidence>
<organism evidence="7 8">
    <name type="scientific">Mesorhizobium album</name>
    <dbReference type="NCBI Taxonomy" id="3072314"/>
    <lineage>
        <taxon>Bacteria</taxon>
        <taxon>Pseudomonadati</taxon>
        <taxon>Pseudomonadota</taxon>
        <taxon>Alphaproteobacteria</taxon>
        <taxon>Hyphomicrobiales</taxon>
        <taxon>Phyllobacteriaceae</taxon>
        <taxon>Mesorhizobium</taxon>
    </lineage>
</organism>
<evidence type="ECO:0000256" key="4">
    <source>
        <dbReference type="ARBA" id="ARBA00023015"/>
    </source>
</evidence>
<dbReference type="InterPro" id="IPR009057">
    <property type="entry name" value="Homeodomain-like_sf"/>
</dbReference>
<dbReference type="PRINTS" id="PR01590">
    <property type="entry name" value="HTHFIS"/>
</dbReference>
<dbReference type="PANTHER" id="PTHR32071">
    <property type="entry name" value="TRANSCRIPTIONAL REGULATORY PROTEIN"/>
    <property type="match status" value="1"/>
</dbReference>
<evidence type="ECO:0000256" key="1">
    <source>
        <dbReference type="ARBA" id="ARBA00022741"/>
    </source>
</evidence>
<dbReference type="Pfam" id="PF00158">
    <property type="entry name" value="Sigma54_activat"/>
    <property type="match status" value="1"/>
</dbReference>
<keyword evidence="8" id="KW-1185">Reference proteome</keyword>
<dbReference type="InterPro" id="IPR027417">
    <property type="entry name" value="P-loop_NTPase"/>
</dbReference>
<comment type="caution">
    <text evidence="7">The sequence shown here is derived from an EMBL/GenBank/DDBJ whole genome shotgun (WGS) entry which is preliminary data.</text>
</comment>
<keyword evidence="2" id="KW-0067">ATP-binding</keyword>
<protein>
    <submittedName>
        <fullName evidence="7">Sigma-54-dependent Fis family transcriptional regulator</fullName>
    </submittedName>
</protein>
<dbReference type="Pfam" id="PF02954">
    <property type="entry name" value="HTH_8"/>
    <property type="match status" value="1"/>
</dbReference>
<dbReference type="InterPro" id="IPR025944">
    <property type="entry name" value="Sigma_54_int_dom_CS"/>
</dbReference>
<sequence>MAGEREHIREIEQVLSGARSARDDIVVQSWLRCVDTHRLDPARPTEAYIVPDTQLREHREQSERLIAIARSGLETLFKQVAGQNYVLLLADAKGVTVDFLGDPLFMDQLRKAGLYLGSEWSESRTGTCGVGSCIVTGEAMTIHQTDHFDTTHTPLSCTAAPIFDTKGELTAVLDISLLRSPQPKVSQNLALHLVTASARRIELANLMAQMHSEWVLRFSRSPEFLDVDPDAAIALDASGRILGTTRGGALLLAQAGGIDWRHSPSPIGQPISRYLDMGIDDLPNLTRGRPTEERLVFGRNGSALFAHAIEPQPASGRRAPVELLPKPIAELSGGDPAMAAMQLKAAKLARTSIPILIHGETGSGKEVLARAIHDSSVRTGPFVAINCAAIPEHLIESELFGHTAGAFTGASAKGRKGLIESADSGTLFLDEIGDMPYALQSRLLRVIAERELIPVGSTEPRAIDIKVISASHHDLRKLVAEGRFREDLFYRLNAASLTLPALRERTDFEWLLDRLMDERARLARRPARLSPAARLALIRHNWPGNIRELVNAIDLAVALCEDGTIQPSDLPDFAHAATSPVPARIVALRPPSPDEEREALLNALVAAGWNISEAARRLGVDRTTVHRRMKRLRLEAPNSYDRGQE</sequence>
<proteinExistence type="predicted"/>
<dbReference type="Gene3D" id="3.30.450.40">
    <property type="match status" value="1"/>
</dbReference>
<dbReference type="Gene3D" id="1.10.10.60">
    <property type="entry name" value="Homeodomain-like"/>
    <property type="match status" value="1"/>
</dbReference>
<name>A0ABU4Y5E1_9HYPH</name>
<dbReference type="SUPFAM" id="SSF52540">
    <property type="entry name" value="P-loop containing nucleoside triphosphate hydrolases"/>
    <property type="match status" value="1"/>
</dbReference>
<keyword evidence="1" id="KW-0547">Nucleotide-binding</keyword>
<dbReference type="Pfam" id="PF25601">
    <property type="entry name" value="AAA_lid_14"/>
    <property type="match status" value="1"/>
</dbReference>
<gene>
    <name evidence="7" type="ORF">RFN28_22880</name>
</gene>
<dbReference type="SMART" id="SM00382">
    <property type="entry name" value="AAA"/>
    <property type="match status" value="1"/>
</dbReference>
<dbReference type="RefSeq" id="WP_320289490.1">
    <property type="nucleotide sequence ID" value="NZ_JAVIIW010000030.1"/>
</dbReference>
<dbReference type="InterPro" id="IPR002197">
    <property type="entry name" value="HTH_Fis"/>
</dbReference>
<keyword evidence="5" id="KW-0804">Transcription</keyword>
<evidence type="ECO:0000313" key="8">
    <source>
        <dbReference type="Proteomes" id="UP001287059"/>
    </source>
</evidence>
<evidence type="ECO:0000259" key="6">
    <source>
        <dbReference type="PROSITE" id="PS50045"/>
    </source>
</evidence>
<dbReference type="SUPFAM" id="SSF55781">
    <property type="entry name" value="GAF domain-like"/>
    <property type="match status" value="1"/>
</dbReference>
<dbReference type="Proteomes" id="UP001287059">
    <property type="component" value="Unassembled WGS sequence"/>
</dbReference>
<dbReference type="SUPFAM" id="SSF46689">
    <property type="entry name" value="Homeodomain-like"/>
    <property type="match status" value="1"/>
</dbReference>
<reference evidence="7 8" key="1">
    <citation type="submission" date="2023-08" db="EMBL/GenBank/DDBJ databases">
        <title>Implementing the SeqCode for naming new Mesorhizobium species isolated from Vachellia karroo root nodules.</title>
        <authorList>
            <person name="Van Lill M."/>
        </authorList>
    </citation>
    <scope>NUCLEOTIDE SEQUENCE [LARGE SCALE GENOMIC DNA]</scope>
    <source>
        <strain evidence="7 8">VK24D</strain>
    </source>
</reference>
<evidence type="ECO:0000256" key="5">
    <source>
        <dbReference type="ARBA" id="ARBA00023163"/>
    </source>
</evidence>